<dbReference type="RefSeq" id="WP_011449630.1">
    <property type="nucleotide sequence ID" value="NC_007796.1"/>
</dbReference>
<dbReference type="PANTHER" id="PTHR44757:SF2">
    <property type="entry name" value="BIOFILM ARCHITECTURE MAINTENANCE PROTEIN MBAA"/>
    <property type="match status" value="1"/>
</dbReference>
<evidence type="ECO:0000313" key="3">
    <source>
        <dbReference type="EMBL" id="ABD42374.1"/>
    </source>
</evidence>
<dbReference type="AlphaFoldDB" id="Q2FSS7"/>
<dbReference type="GeneID" id="3924842"/>
<dbReference type="InterPro" id="IPR035965">
    <property type="entry name" value="PAS-like_dom_sf"/>
</dbReference>
<dbReference type="EMBL" id="CP000254">
    <property type="protein sequence ID" value="ABD42374.1"/>
    <property type="molecule type" value="Genomic_DNA"/>
</dbReference>
<keyword evidence="4" id="KW-1185">Reference proteome</keyword>
<dbReference type="InterPro" id="IPR000700">
    <property type="entry name" value="PAS-assoc_C"/>
</dbReference>
<evidence type="ECO:0000259" key="1">
    <source>
        <dbReference type="PROSITE" id="PS50112"/>
    </source>
</evidence>
<dbReference type="PROSITE" id="PS50113">
    <property type="entry name" value="PAC"/>
    <property type="match status" value="2"/>
</dbReference>
<dbReference type="NCBIfam" id="TIGR00229">
    <property type="entry name" value="sensory_box"/>
    <property type="match status" value="1"/>
</dbReference>
<evidence type="ECO:0000259" key="2">
    <source>
        <dbReference type="PROSITE" id="PS50113"/>
    </source>
</evidence>
<feature type="domain" description="PAS" evidence="1">
    <location>
        <begin position="65"/>
        <end position="110"/>
    </location>
</feature>
<dbReference type="Proteomes" id="UP000001941">
    <property type="component" value="Chromosome"/>
</dbReference>
<dbReference type="EnsemblBacteria" id="ABD42374">
    <property type="protein sequence ID" value="ABD42374"/>
    <property type="gene ID" value="Mhun_2678"/>
</dbReference>
<protein>
    <submittedName>
        <fullName evidence="3">PAS/PAC sensor protein</fullName>
    </submittedName>
</protein>
<dbReference type="eggNOG" id="arCOG06192">
    <property type="taxonomic scope" value="Archaea"/>
</dbReference>
<gene>
    <name evidence="3" type="ordered locus">Mhun_2678</name>
</gene>
<dbReference type="PANTHER" id="PTHR44757">
    <property type="entry name" value="DIGUANYLATE CYCLASE DGCP"/>
    <property type="match status" value="1"/>
</dbReference>
<organism evidence="3 4">
    <name type="scientific">Methanospirillum hungatei JF-1 (strain ATCC 27890 / DSM 864 / NBRC 100397 / JF-1)</name>
    <dbReference type="NCBI Taxonomy" id="323259"/>
    <lineage>
        <taxon>Archaea</taxon>
        <taxon>Methanobacteriati</taxon>
        <taxon>Methanobacteriota</taxon>
        <taxon>Stenosarchaea group</taxon>
        <taxon>Methanomicrobia</taxon>
        <taxon>Methanomicrobiales</taxon>
        <taxon>Methanospirillaceae</taxon>
        <taxon>Methanospirillum</taxon>
    </lineage>
</organism>
<dbReference type="InParanoid" id="Q2FSS7"/>
<dbReference type="InterPro" id="IPR001610">
    <property type="entry name" value="PAC"/>
</dbReference>
<dbReference type="Pfam" id="PF13426">
    <property type="entry name" value="PAS_9"/>
    <property type="match status" value="1"/>
</dbReference>
<sequence length="225" mass="24867">MRAYVFRKDGCLNAQTSHATPKETRISTLVRVSRLYNKSGDVAGSIESIRDITELKRIEEKLRKSEERFRGMAEHSSDLIVVLNKELEAVYLSPSSKNINGYEPSELIGKAVDGAANTVFSDCQQEFLKVVAELKKGTALDNIEICLTKKDGSQAYIDISVVPVIEQGILTGAQVLIRDITERKKTELATQALMVSMVGTTGYNSLRKIVCTIQSWIHADCVLLG</sequence>
<dbReference type="SMART" id="SM00086">
    <property type="entry name" value="PAC"/>
    <property type="match status" value="2"/>
</dbReference>
<dbReference type="SUPFAM" id="SSF55785">
    <property type="entry name" value="PYP-like sensor domain (PAS domain)"/>
    <property type="match status" value="2"/>
</dbReference>
<dbReference type="HOGENOM" id="CLU_1227658_0_0_2"/>
<feature type="domain" description="PAC" evidence="2">
    <location>
        <begin position="141"/>
        <end position="192"/>
    </location>
</feature>
<dbReference type="PROSITE" id="PS50112">
    <property type="entry name" value="PAS"/>
    <property type="match status" value="1"/>
</dbReference>
<dbReference type="CDD" id="cd00130">
    <property type="entry name" value="PAS"/>
    <property type="match status" value="1"/>
</dbReference>
<feature type="domain" description="PAC" evidence="2">
    <location>
        <begin position="12"/>
        <end position="64"/>
    </location>
</feature>
<dbReference type="InterPro" id="IPR052155">
    <property type="entry name" value="Biofilm_reg_signaling"/>
</dbReference>
<accession>Q2FSS7</accession>
<dbReference type="STRING" id="323259.Mhun_2678"/>
<dbReference type="KEGG" id="mhu:Mhun_2678"/>
<evidence type="ECO:0000313" key="4">
    <source>
        <dbReference type="Proteomes" id="UP000001941"/>
    </source>
</evidence>
<dbReference type="InterPro" id="IPR000014">
    <property type="entry name" value="PAS"/>
</dbReference>
<dbReference type="Gene3D" id="3.30.450.20">
    <property type="entry name" value="PAS domain"/>
    <property type="match status" value="2"/>
</dbReference>
<dbReference type="InterPro" id="IPR013656">
    <property type="entry name" value="PAS_4"/>
</dbReference>
<name>Q2FSS7_METHJ</name>
<proteinExistence type="predicted"/>
<dbReference type="Pfam" id="PF08448">
    <property type="entry name" value="PAS_4"/>
    <property type="match status" value="1"/>
</dbReference>
<dbReference type="OrthoDB" id="8127at2157"/>
<reference evidence="4" key="1">
    <citation type="journal article" date="2016" name="Stand. Genomic Sci.">
        <title>Complete genome sequence of Methanospirillum hungatei type strain JF1.</title>
        <authorList>
            <person name="Gunsalus R.P."/>
            <person name="Cook L.E."/>
            <person name="Crable B."/>
            <person name="Rohlin L."/>
            <person name="McDonald E."/>
            <person name="Mouttaki H."/>
            <person name="Sieber J.R."/>
            <person name="Poweleit N."/>
            <person name="Zhou H."/>
            <person name="Lapidus A.L."/>
            <person name="Daligault H.E."/>
            <person name="Land M."/>
            <person name="Gilna P."/>
            <person name="Ivanova N."/>
            <person name="Kyrpides N."/>
            <person name="Culley D.E."/>
            <person name="McInerney M.J."/>
        </authorList>
    </citation>
    <scope>NUCLEOTIDE SEQUENCE [LARGE SCALE GENOMIC DNA]</scope>
    <source>
        <strain evidence="4">ATCC 27890 / DSM 864 / NBRC 100397 / JF-1</strain>
    </source>
</reference>